<evidence type="ECO:0000313" key="3">
    <source>
        <dbReference type="Proteomes" id="UP001595989"/>
    </source>
</evidence>
<comment type="caution">
    <text evidence="2">The sequence shown here is derived from an EMBL/GenBank/DDBJ whole genome shotgun (WGS) entry which is preliminary data.</text>
</comment>
<evidence type="ECO:0000313" key="2">
    <source>
        <dbReference type="EMBL" id="MFC4559508.1"/>
    </source>
</evidence>
<gene>
    <name evidence="2" type="ORF">ACFO3D_15015</name>
</gene>
<name>A0ABV9DN52_9BACI</name>
<sequence length="277" mass="31848">MNRYIKLVNFELKRFMKVYLALIVITILAQTAGVILTANEYLGRANKAIYEELVPATQFIEQYGQFSFLNIARTTWFMGPIALSAAALIFYIFMIWYRDWFGKNTFIYRLLMLPTARLNVLLSKATSIFLMVLGLVSVQYILLPFETAIMNWRVPAEFRADLPIQEIIQNFPYLSILLPQSFLEFVLYYGAGFMVITMLFAAILFERSFRWKGILIGVGYVVLSAVVFLTPLLTILFTGEDYLYPLEMLAAEIILGVVVMCFSIWLGNHLLNKKITV</sequence>
<feature type="transmembrane region" description="Helical" evidence="1">
    <location>
        <begin position="20"/>
        <end position="38"/>
    </location>
</feature>
<feature type="transmembrane region" description="Helical" evidence="1">
    <location>
        <begin position="217"/>
        <end position="237"/>
    </location>
</feature>
<dbReference type="RefSeq" id="WP_390297803.1">
    <property type="nucleotide sequence ID" value="NZ_JBHSFU010000009.1"/>
</dbReference>
<dbReference type="Proteomes" id="UP001595989">
    <property type="component" value="Unassembled WGS sequence"/>
</dbReference>
<reference evidence="3" key="1">
    <citation type="journal article" date="2019" name="Int. J. Syst. Evol. Microbiol.">
        <title>The Global Catalogue of Microorganisms (GCM) 10K type strain sequencing project: providing services to taxonomists for standard genome sequencing and annotation.</title>
        <authorList>
            <consortium name="The Broad Institute Genomics Platform"/>
            <consortium name="The Broad Institute Genome Sequencing Center for Infectious Disease"/>
            <person name="Wu L."/>
            <person name="Ma J."/>
        </authorList>
    </citation>
    <scope>NUCLEOTIDE SEQUENCE [LARGE SCALE GENOMIC DNA]</scope>
    <source>
        <strain evidence="3">CGMCC 4.7426</strain>
    </source>
</reference>
<keyword evidence="3" id="KW-1185">Reference proteome</keyword>
<keyword evidence="1" id="KW-0472">Membrane</keyword>
<dbReference type="EMBL" id="JBHSFU010000009">
    <property type="protein sequence ID" value="MFC4559508.1"/>
    <property type="molecule type" value="Genomic_DNA"/>
</dbReference>
<evidence type="ECO:0008006" key="4">
    <source>
        <dbReference type="Google" id="ProtNLM"/>
    </source>
</evidence>
<feature type="transmembrane region" description="Helical" evidence="1">
    <location>
        <begin position="186"/>
        <end position="205"/>
    </location>
</feature>
<feature type="transmembrane region" description="Helical" evidence="1">
    <location>
        <begin position="76"/>
        <end position="97"/>
    </location>
</feature>
<organism evidence="2 3">
    <name type="scientific">Virgibacillus kekensis</name>
    <dbReference type="NCBI Taxonomy" id="202261"/>
    <lineage>
        <taxon>Bacteria</taxon>
        <taxon>Bacillati</taxon>
        <taxon>Bacillota</taxon>
        <taxon>Bacilli</taxon>
        <taxon>Bacillales</taxon>
        <taxon>Bacillaceae</taxon>
        <taxon>Virgibacillus</taxon>
    </lineage>
</organism>
<feature type="transmembrane region" description="Helical" evidence="1">
    <location>
        <begin position="118"/>
        <end position="142"/>
    </location>
</feature>
<feature type="transmembrane region" description="Helical" evidence="1">
    <location>
        <begin position="249"/>
        <end position="271"/>
    </location>
</feature>
<keyword evidence="1" id="KW-1133">Transmembrane helix</keyword>
<evidence type="ECO:0000256" key="1">
    <source>
        <dbReference type="SAM" id="Phobius"/>
    </source>
</evidence>
<proteinExistence type="predicted"/>
<accession>A0ABV9DN52</accession>
<keyword evidence="1" id="KW-0812">Transmembrane</keyword>
<protein>
    <recommendedName>
        <fullName evidence="4">ABC-2 family transporter protein</fullName>
    </recommendedName>
</protein>